<name>A0A7X3KCT0_9STRE</name>
<dbReference type="Pfam" id="PF03413">
    <property type="entry name" value="PepSY"/>
    <property type="match status" value="1"/>
</dbReference>
<accession>A0A7X3KCT0</accession>
<dbReference type="AlphaFoldDB" id="A0A7X3KCT0"/>
<dbReference type="Proteomes" id="UP000461595">
    <property type="component" value="Unassembled WGS sequence"/>
</dbReference>
<evidence type="ECO:0000313" key="2">
    <source>
        <dbReference type="EMBL" id="MVX59589.1"/>
    </source>
</evidence>
<evidence type="ECO:0000259" key="1">
    <source>
        <dbReference type="Pfam" id="PF03413"/>
    </source>
</evidence>
<reference evidence="2 3" key="1">
    <citation type="submission" date="2019-12" db="EMBL/GenBank/DDBJ databases">
        <title>Microbes associate with the intestines of laboratory mice.</title>
        <authorList>
            <person name="Navarre W."/>
            <person name="Wong E."/>
        </authorList>
    </citation>
    <scope>NUCLEOTIDE SEQUENCE [LARGE SCALE GENOMIC DNA]</scope>
    <source>
        <strain evidence="2 3">NM51_B2-22</strain>
    </source>
</reference>
<organism evidence="2 3">
    <name type="scientific">Streptococcus danieliae</name>
    <dbReference type="NCBI Taxonomy" id="747656"/>
    <lineage>
        <taxon>Bacteria</taxon>
        <taxon>Bacillati</taxon>
        <taxon>Bacillota</taxon>
        <taxon>Bacilli</taxon>
        <taxon>Lactobacillales</taxon>
        <taxon>Streptococcaceae</taxon>
        <taxon>Streptococcus</taxon>
    </lineage>
</organism>
<dbReference type="Gene3D" id="3.10.450.40">
    <property type="match status" value="1"/>
</dbReference>
<gene>
    <name evidence="2" type="ORF">E5983_08105</name>
</gene>
<proteinExistence type="predicted"/>
<dbReference type="InterPro" id="IPR025711">
    <property type="entry name" value="PepSY"/>
</dbReference>
<dbReference type="EMBL" id="WSRS01000091">
    <property type="protein sequence ID" value="MVX59589.1"/>
    <property type="molecule type" value="Genomic_DNA"/>
</dbReference>
<protein>
    <recommendedName>
        <fullName evidence="1">PepSY domain-containing protein</fullName>
    </recommendedName>
</protein>
<sequence>MKRGDLLMKSILKHKGLILISVLVLGAAGVGSAGVYATTDSSFQESQQDWDWDEQFDWDWDDEDDWDQDQARDQIIKQIRDVNPKLNFEAAAKAALKEVGSATITDINLERYNQQVIYDVRLESKDREIKLELDATSGKVLRKSEEPLEADDKLKAQPKKSIAEVEKALLKEYPAAKILDISLENTSKSVTYQAEILNGDSFQEILVNAKDLSLAEAPNQ</sequence>
<comment type="caution">
    <text evidence="2">The sequence shown here is derived from an EMBL/GenBank/DDBJ whole genome shotgun (WGS) entry which is preliminary data.</text>
</comment>
<feature type="domain" description="PepSY" evidence="1">
    <location>
        <begin position="85"/>
        <end position="142"/>
    </location>
</feature>
<evidence type="ECO:0000313" key="3">
    <source>
        <dbReference type="Proteomes" id="UP000461595"/>
    </source>
</evidence>